<feature type="compositionally biased region" description="Low complexity" evidence="1">
    <location>
        <begin position="51"/>
        <end position="70"/>
    </location>
</feature>
<keyword evidence="2" id="KW-1133">Transmembrane helix</keyword>
<feature type="compositionally biased region" description="Pro residues" evidence="1">
    <location>
        <begin position="18"/>
        <end position="29"/>
    </location>
</feature>
<keyword evidence="4" id="KW-1185">Reference proteome</keyword>
<dbReference type="EMBL" id="PVTJ01000004">
    <property type="protein sequence ID" value="PRY59252.1"/>
    <property type="molecule type" value="Genomic_DNA"/>
</dbReference>
<name>A0A2T0UMV6_9ACTN</name>
<evidence type="ECO:0000256" key="1">
    <source>
        <dbReference type="SAM" id="MobiDB-lite"/>
    </source>
</evidence>
<reference evidence="3 4" key="1">
    <citation type="submission" date="2018-03" db="EMBL/GenBank/DDBJ databases">
        <title>Genomic Encyclopedia of Type Strains, Phase III (KMG-III): the genomes of soil and plant-associated and newly described type strains.</title>
        <authorList>
            <person name="Whitman W."/>
        </authorList>
    </citation>
    <scope>NUCLEOTIDE SEQUENCE [LARGE SCALE GENOMIC DNA]</scope>
    <source>
        <strain evidence="3 4">CGMCC 4.7067</strain>
    </source>
</reference>
<keyword evidence="2" id="KW-0472">Membrane</keyword>
<sequence length="367" mass="37636">METPAAGSGYDRTMTYPPQDPGAMPPGAPDPYAQNAQVPDPYAQNPYGQSQPASQPPAGGYAPGQAGADPSYASPAPSQQTSQLPGGYQPSQPYYPQPGYDPNQPYQQYPGYGPPPVQATTKGGGGTALLVIGVVLLMALGAVGGYFWLGGKGGDEGDLAGAQDPTTSEESAPDDGGESGDEEPTEEEAPGPSGTGLSVASIGAVTPLPASGDWLPYYGPGVAYEPMTDSEAYILQHTETWISFLGTGLFSGAVAQYDPANLEASAANAAEVWLDGAFSTVVGYEMSEIVYQDVEVDGKPGVLATWKNSWTSTDASTDTFEDTAILVVDVDGVNGFLGIASIAQSGTDSYQAAVDALLATDFDAETA</sequence>
<organism evidence="3 4">
    <name type="scientific">Glycomyces artemisiae</name>
    <dbReference type="NCBI Taxonomy" id="1076443"/>
    <lineage>
        <taxon>Bacteria</taxon>
        <taxon>Bacillati</taxon>
        <taxon>Actinomycetota</taxon>
        <taxon>Actinomycetes</taxon>
        <taxon>Glycomycetales</taxon>
        <taxon>Glycomycetaceae</taxon>
        <taxon>Glycomyces</taxon>
    </lineage>
</organism>
<dbReference type="Proteomes" id="UP000238176">
    <property type="component" value="Unassembled WGS sequence"/>
</dbReference>
<feature type="compositionally biased region" description="Acidic residues" evidence="1">
    <location>
        <begin position="171"/>
        <end position="189"/>
    </location>
</feature>
<proteinExistence type="predicted"/>
<feature type="transmembrane region" description="Helical" evidence="2">
    <location>
        <begin position="128"/>
        <end position="149"/>
    </location>
</feature>
<feature type="region of interest" description="Disordered" evidence="1">
    <location>
        <begin position="1"/>
        <end position="119"/>
    </location>
</feature>
<comment type="caution">
    <text evidence="3">The sequence shown here is derived from an EMBL/GenBank/DDBJ whole genome shotgun (WGS) entry which is preliminary data.</text>
</comment>
<evidence type="ECO:0000256" key="2">
    <source>
        <dbReference type="SAM" id="Phobius"/>
    </source>
</evidence>
<protein>
    <submittedName>
        <fullName evidence="3">Uncharacterized protein</fullName>
    </submittedName>
</protein>
<evidence type="ECO:0000313" key="4">
    <source>
        <dbReference type="Proteomes" id="UP000238176"/>
    </source>
</evidence>
<gene>
    <name evidence="3" type="ORF">B0I28_104413</name>
</gene>
<accession>A0A2T0UMV6</accession>
<feature type="compositionally biased region" description="Low complexity" evidence="1">
    <location>
        <begin position="83"/>
        <end position="111"/>
    </location>
</feature>
<evidence type="ECO:0000313" key="3">
    <source>
        <dbReference type="EMBL" id="PRY59252.1"/>
    </source>
</evidence>
<feature type="region of interest" description="Disordered" evidence="1">
    <location>
        <begin position="157"/>
        <end position="200"/>
    </location>
</feature>
<keyword evidence="2" id="KW-0812">Transmembrane</keyword>
<dbReference type="AlphaFoldDB" id="A0A2T0UMV6"/>